<dbReference type="EMBL" id="LAZR01024051">
    <property type="protein sequence ID" value="KKL76418.1"/>
    <property type="molecule type" value="Genomic_DNA"/>
</dbReference>
<dbReference type="Pfam" id="PF01973">
    <property type="entry name" value="MptE-like"/>
    <property type="match status" value="1"/>
</dbReference>
<sequence>MLHQHHISHLIKEDNLPRNLSREERQNQIGPISQTTILHRIGEWTRNVIANEFKIRNSKGVNWLFEKMKGIPTILVGAGPSLDKNIDLLKECKNKAVIIACSSALKPMLEKDIIPDIVFVTDSKPKEMRLMLEESGFYSKDYAEQMILICDSFVHPSVYEDWNGEIFFYNIRTLESCPFTHSLIEFTGQIGQLGAGGSVTTIMLCFAYGGLKCEPVIFVGQDCGYYEPPKHHVSNHSSGVADLTKAYAPIETTDYQERKCFTNKALLSFCYWFEDFCLGNPGTYINATEGGILTVGVTHQPLQSVLDNHLKQEYNIRDLLLNPDTVIDGAKPENRWIYKSTDPAGKSAPILKRETYFTGELLDHIVSTIPPPDLITNICKHTSLVSNLINPESKDSQLKA</sequence>
<gene>
    <name evidence="2" type="ORF">LCGC14_2045080</name>
</gene>
<reference evidence="2" key="1">
    <citation type="journal article" date="2015" name="Nature">
        <title>Complex archaea that bridge the gap between prokaryotes and eukaryotes.</title>
        <authorList>
            <person name="Spang A."/>
            <person name="Saw J.H."/>
            <person name="Jorgensen S.L."/>
            <person name="Zaremba-Niedzwiedzka K."/>
            <person name="Martijn J."/>
            <person name="Lind A.E."/>
            <person name="van Eijk R."/>
            <person name="Schleper C."/>
            <person name="Guy L."/>
            <person name="Ettema T.J."/>
        </authorList>
    </citation>
    <scope>NUCLEOTIDE SEQUENCE</scope>
</reference>
<dbReference type="PANTHER" id="PTHR41786">
    <property type="entry name" value="MOTILITY ACCESSORY FACTOR MAF"/>
    <property type="match status" value="1"/>
</dbReference>
<accession>A0A0F9EQM6</accession>
<evidence type="ECO:0000313" key="2">
    <source>
        <dbReference type="EMBL" id="KKL76418.1"/>
    </source>
</evidence>
<organism evidence="2">
    <name type="scientific">marine sediment metagenome</name>
    <dbReference type="NCBI Taxonomy" id="412755"/>
    <lineage>
        <taxon>unclassified sequences</taxon>
        <taxon>metagenomes</taxon>
        <taxon>ecological metagenomes</taxon>
    </lineage>
</organism>
<dbReference type="AlphaFoldDB" id="A0A0F9EQM6"/>
<name>A0A0F9EQM6_9ZZZZ</name>
<feature type="domain" description="6-hydroxymethylpterin diphosphokinase MptE-like" evidence="1">
    <location>
        <begin position="47"/>
        <end position="226"/>
    </location>
</feature>
<proteinExistence type="predicted"/>
<dbReference type="PANTHER" id="PTHR41786:SF1">
    <property type="entry name" value="6-HYDROXYMETHYLPTERIN DIPHOSPHOKINASE MPTE-LIKE DOMAIN-CONTAINING PROTEIN"/>
    <property type="match status" value="1"/>
</dbReference>
<evidence type="ECO:0000259" key="1">
    <source>
        <dbReference type="Pfam" id="PF01973"/>
    </source>
</evidence>
<protein>
    <recommendedName>
        <fullName evidence="1">6-hydroxymethylpterin diphosphokinase MptE-like domain-containing protein</fullName>
    </recommendedName>
</protein>
<dbReference type="InterPro" id="IPR002826">
    <property type="entry name" value="MptE-like"/>
</dbReference>
<comment type="caution">
    <text evidence="2">The sequence shown here is derived from an EMBL/GenBank/DDBJ whole genome shotgun (WGS) entry which is preliminary data.</text>
</comment>
<feature type="non-terminal residue" evidence="2">
    <location>
        <position position="400"/>
    </location>
</feature>